<accession>A0ABN9MMG3</accession>
<evidence type="ECO:0008006" key="3">
    <source>
        <dbReference type="Google" id="ProtNLM"/>
    </source>
</evidence>
<sequence length="166" mass="18472">MIMKELTFVDPSRIQVTIRGTTTGSLPIKEGSRHNMLIFPTFSLLVLVVGVNLGQPAEEPNDSKFIGEEISFVPGLSSLPCPDKMPSTWSTEQSPIRALLCRRKKLFHAGQLWPSDLPIPSHVIPAPEGALLVEREKDLSTYNWNSFGLRYGKRESGAVKSKVKVW</sequence>
<evidence type="ECO:0000313" key="2">
    <source>
        <dbReference type="Proteomes" id="UP001176940"/>
    </source>
</evidence>
<keyword evidence="2" id="KW-1185">Reference proteome</keyword>
<dbReference type="Pfam" id="PF15152">
    <property type="entry name" value="Kisspeptin"/>
    <property type="match status" value="1"/>
</dbReference>
<proteinExistence type="predicted"/>
<dbReference type="PANTHER" id="PTHR16955:SF6">
    <property type="entry name" value="METASTASIS-SUPPRESSOR KISS-1"/>
    <property type="match status" value="1"/>
</dbReference>
<reference evidence="1" key="1">
    <citation type="submission" date="2023-07" db="EMBL/GenBank/DDBJ databases">
        <authorList>
            <person name="Stuckert A."/>
        </authorList>
    </citation>
    <scope>NUCLEOTIDE SEQUENCE</scope>
</reference>
<dbReference type="InterPro" id="IPR020207">
    <property type="entry name" value="Metastasis-suppressor_KiSS-1"/>
</dbReference>
<dbReference type="EMBL" id="CAUEEQ010078736">
    <property type="protein sequence ID" value="CAJ0967927.1"/>
    <property type="molecule type" value="Genomic_DNA"/>
</dbReference>
<evidence type="ECO:0000313" key="1">
    <source>
        <dbReference type="EMBL" id="CAJ0967927.1"/>
    </source>
</evidence>
<name>A0ABN9MMG3_9NEOB</name>
<dbReference type="PANTHER" id="PTHR16955">
    <property type="entry name" value="METASTASIS-SUPPRESSOR KISS-1"/>
    <property type="match status" value="1"/>
</dbReference>
<organism evidence="1 2">
    <name type="scientific">Ranitomeya imitator</name>
    <name type="common">mimic poison frog</name>
    <dbReference type="NCBI Taxonomy" id="111125"/>
    <lineage>
        <taxon>Eukaryota</taxon>
        <taxon>Metazoa</taxon>
        <taxon>Chordata</taxon>
        <taxon>Craniata</taxon>
        <taxon>Vertebrata</taxon>
        <taxon>Euteleostomi</taxon>
        <taxon>Amphibia</taxon>
        <taxon>Batrachia</taxon>
        <taxon>Anura</taxon>
        <taxon>Neobatrachia</taxon>
        <taxon>Hyloidea</taxon>
        <taxon>Dendrobatidae</taxon>
        <taxon>Dendrobatinae</taxon>
        <taxon>Ranitomeya</taxon>
    </lineage>
</organism>
<protein>
    <recommendedName>
        <fullName evidence="3">Metastasis-suppressor KiSS-1</fullName>
    </recommendedName>
</protein>
<gene>
    <name evidence="1" type="ORF">RIMI_LOCUS22636462</name>
</gene>
<comment type="caution">
    <text evidence="1">The sequence shown here is derived from an EMBL/GenBank/DDBJ whole genome shotgun (WGS) entry which is preliminary data.</text>
</comment>
<dbReference type="Proteomes" id="UP001176940">
    <property type="component" value="Unassembled WGS sequence"/>
</dbReference>